<feature type="region of interest" description="Disordered" evidence="11">
    <location>
        <begin position="151"/>
        <end position="175"/>
    </location>
</feature>
<evidence type="ECO:0000256" key="11">
    <source>
        <dbReference type="SAM" id="MobiDB-lite"/>
    </source>
</evidence>
<evidence type="ECO:0000256" key="2">
    <source>
        <dbReference type="ARBA" id="ARBA00010940"/>
    </source>
</evidence>
<name>A0A8W8JG00_MAGGI</name>
<evidence type="ECO:0000256" key="4">
    <source>
        <dbReference type="ARBA" id="ARBA00023015"/>
    </source>
</evidence>
<keyword evidence="14" id="KW-1185">Reference proteome</keyword>
<dbReference type="FunFam" id="1.10.10.10:FF:000100">
    <property type="entry name" value="E2F transcription factor 8"/>
    <property type="match status" value="1"/>
</dbReference>
<keyword evidence="9" id="KW-0131">Cell cycle</keyword>
<dbReference type="GO" id="GO:0000981">
    <property type="term" value="F:DNA-binding transcription factor activity, RNA polymerase II-specific"/>
    <property type="evidence" value="ECO:0007669"/>
    <property type="project" value="TreeGrafter"/>
</dbReference>
<dbReference type="Proteomes" id="UP000005408">
    <property type="component" value="Unassembled WGS sequence"/>
</dbReference>
<dbReference type="OMA" id="XKSENAP"/>
<feature type="compositionally biased region" description="Basic and acidic residues" evidence="11">
    <location>
        <begin position="80"/>
        <end position="91"/>
    </location>
</feature>
<dbReference type="PANTHER" id="PTHR12081">
    <property type="entry name" value="TRANSCRIPTION FACTOR E2F"/>
    <property type="match status" value="1"/>
</dbReference>
<protein>
    <recommendedName>
        <fullName evidence="12">E2F/DP family winged-helix DNA-binding domain-containing protein</fullName>
    </recommendedName>
</protein>
<comment type="similarity">
    <text evidence="2 10">Belongs to the E2F/DP family.</text>
</comment>
<dbReference type="GO" id="GO:0045892">
    <property type="term" value="P:negative regulation of DNA-templated transcription"/>
    <property type="evidence" value="ECO:0007669"/>
    <property type="project" value="UniProtKB-ARBA"/>
</dbReference>
<keyword evidence="4 10" id="KW-0805">Transcription regulation</keyword>
<dbReference type="PANTHER" id="PTHR12081:SF7">
    <property type="entry name" value="TRANSCRIPTION FACTOR EFL-3"/>
    <property type="match status" value="1"/>
</dbReference>
<accession>A0A8W8JG00</accession>
<organism evidence="13 14">
    <name type="scientific">Magallana gigas</name>
    <name type="common">Pacific oyster</name>
    <name type="synonym">Crassostrea gigas</name>
    <dbReference type="NCBI Taxonomy" id="29159"/>
    <lineage>
        <taxon>Eukaryota</taxon>
        <taxon>Metazoa</taxon>
        <taxon>Spiralia</taxon>
        <taxon>Lophotrochozoa</taxon>
        <taxon>Mollusca</taxon>
        <taxon>Bivalvia</taxon>
        <taxon>Autobranchia</taxon>
        <taxon>Pteriomorphia</taxon>
        <taxon>Ostreida</taxon>
        <taxon>Ostreoidea</taxon>
        <taxon>Ostreidae</taxon>
        <taxon>Magallana</taxon>
    </lineage>
</organism>
<comment type="subcellular location">
    <subcellularLocation>
        <location evidence="1 10">Nucleus</location>
    </subcellularLocation>
</comment>
<feature type="region of interest" description="Disordered" evidence="11">
    <location>
        <begin position="707"/>
        <end position="732"/>
    </location>
</feature>
<feature type="region of interest" description="Disordered" evidence="11">
    <location>
        <begin position="456"/>
        <end position="491"/>
    </location>
</feature>
<dbReference type="AlphaFoldDB" id="A0A8W8JG00"/>
<dbReference type="InterPro" id="IPR015633">
    <property type="entry name" value="E2F"/>
</dbReference>
<feature type="domain" description="E2F/DP family winged-helix DNA-binding" evidence="12">
    <location>
        <begin position="332"/>
        <end position="418"/>
    </location>
</feature>
<evidence type="ECO:0000256" key="7">
    <source>
        <dbReference type="ARBA" id="ARBA00023163"/>
    </source>
</evidence>
<evidence type="ECO:0000313" key="13">
    <source>
        <dbReference type="EnsemblMetazoa" id="G18280.1:cds"/>
    </source>
</evidence>
<dbReference type="GO" id="GO:0000978">
    <property type="term" value="F:RNA polymerase II cis-regulatory region sequence-specific DNA binding"/>
    <property type="evidence" value="ECO:0007669"/>
    <property type="project" value="InterPro"/>
</dbReference>
<dbReference type="EnsemblMetazoa" id="G18280.1">
    <property type="protein sequence ID" value="G18280.1:cds"/>
    <property type="gene ID" value="G18280"/>
</dbReference>
<evidence type="ECO:0000256" key="9">
    <source>
        <dbReference type="ARBA" id="ARBA00023306"/>
    </source>
</evidence>
<dbReference type="Gene3D" id="1.10.10.10">
    <property type="entry name" value="Winged helix-like DNA-binding domain superfamily/Winged helix DNA-binding domain"/>
    <property type="match status" value="2"/>
</dbReference>
<dbReference type="SUPFAM" id="SSF46785">
    <property type="entry name" value="Winged helix' DNA-binding domain"/>
    <property type="match status" value="2"/>
</dbReference>
<evidence type="ECO:0000256" key="8">
    <source>
        <dbReference type="ARBA" id="ARBA00023242"/>
    </source>
</evidence>
<keyword evidence="7 10" id="KW-0804">Transcription</keyword>
<keyword evidence="5 10" id="KW-0238">DNA-binding</keyword>
<evidence type="ECO:0000256" key="5">
    <source>
        <dbReference type="ARBA" id="ARBA00023125"/>
    </source>
</evidence>
<feature type="compositionally biased region" description="Basic and acidic residues" evidence="11">
    <location>
        <begin position="151"/>
        <end position="172"/>
    </location>
</feature>
<dbReference type="GO" id="GO:0090575">
    <property type="term" value="C:RNA polymerase II transcription regulator complex"/>
    <property type="evidence" value="ECO:0007669"/>
    <property type="project" value="TreeGrafter"/>
</dbReference>
<dbReference type="SMART" id="SM01372">
    <property type="entry name" value="E2F_TDP"/>
    <property type="match status" value="2"/>
</dbReference>
<evidence type="ECO:0000256" key="10">
    <source>
        <dbReference type="RuleBase" id="RU003796"/>
    </source>
</evidence>
<sequence>MTEINLPSLYSLDTNPVIEESTVELHTKIDRIPFSPINKQNTGVSALKCNSSPKILTASDKENMRAKSRSKKESSGSPIKAERKSSTKSEKSSVVTEGQSVKMERVKSDSECSVDSIGERPSTPTGNPETPAPLTPTANLKMLFSAVSPELRNREKQLEEESEGRESDDLGGKFKPLNLDAELAASQNEDENGDWKPGSRKEKSLGLLCQKFLQKYPENPETEESLEISLDEVAKELAVERRRIYDIVNVLESVEIVSRLAKNKYAWHGKTNLVNTLAKLKALADAEGFGELVLKVKDYELNRELAEQNGSVYSATPPLVMDPENPNAALLRKDKSLGIMSQKFLMLFLVSRPRVVNLDLAAKILIGDPNIDRTENAKFKTKIRRLYDIANILATLALIRKIRITDIRDRKPTYQYIGPDLEQVHELNVCYHDGYHRPSSRHSMLDCVKNQQMSDILSPNGYRPIKPNSPYSDDRGLSDGGVKKNSMPRHSSFEQICQVAEKERDKLYASMSQPSSPTEKLSFDDAQMSLSQEEPSTVRKSYSKRIIVKQKGTEFQIIHPPKTAVLKSDAATSAEANSSGVATKDGKTTETIVIKAKQNSSLPLTKDQINAVLKSLKVPVPIKKEAEIKEIQSPVKSENAPEAGVFQAVKRAYVIQNGEPEVKRFRLEYPSPPTDEDEARIKKTSTEIKGKTPPQRALMSDFMEAQGGKGMSEGESNKGMDSCDSEQSVNGKSNQQGQIHRIAVQLPNQPPTILQLPFIQRQPATSISHMQIIQGVPMSATDSSGQAVNFMVPVTFSPPLTPNSSASPSPTVFTFQGQQTYVNQTSSVPHFIGQPPVKLSPIPASMSSASHTSAVQSSPVISQQMITPTERPTPPTTKYFRNTPGGLIPLSTISAAASNFAAKEGLTTARRLDLPDLSANDVC</sequence>
<dbReference type="OrthoDB" id="5318at2759"/>
<dbReference type="InterPro" id="IPR036388">
    <property type="entry name" value="WH-like_DNA-bd_sf"/>
</dbReference>
<keyword evidence="6" id="KW-0010">Activator</keyword>
<keyword evidence="8 10" id="KW-0539">Nucleus</keyword>
<evidence type="ECO:0000256" key="6">
    <source>
        <dbReference type="ARBA" id="ARBA00023159"/>
    </source>
</evidence>
<keyword evidence="3" id="KW-0678">Repressor</keyword>
<evidence type="ECO:0000259" key="12">
    <source>
        <dbReference type="SMART" id="SM01372"/>
    </source>
</evidence>
<dbReference type="FunFam" id="1.10.10.10:FF:000073">
    <property type="entry name" value="E2F transcription factor 8"/>
    <property type="match status" value="1"/>
</dbReference>
<evidence type="ECO:0000256" key="1">
    <source>
        <dbReference type="ARBA" id="ARBA00004123"/>
    </source>
</evidence>
<proteinExistence type="inferred from homology"/>
<evidence type="ECO:0000313" key="14">
    <source>
        <dbReference type="Proteomes" id="UP000005408"/>
    </source>
</evidence>
<dbReference type="InterPro" id="IPR003316">
    <property type="entry name" value="E2F_WHTH_DNA-bd_dom"/>
</dbReference>
<feature type="region of interest" description="Disordered" evidence="11">
    <location>
        <begin position="50"/>
        <end position="137"/>
    </location>
</feature>
<reference evidence="13" key="1">
    <citation type="submission" date="2022-08" db="UniProtKB">
        <authorList>
            <consortium name="EnsemblMetazoa"/>
        </authorList>
    </citation>
    <scope>IDENTIFICATION</scope>
    <source>
        <strain evidence="13">05x7-T-G4-1.051#20</strain>
    </source>
</reference>
<dbReference type="InterPro" id="IPR036390">
    <property type="entry name" value="WH_DNA-bd_sf"/>
</dbReference>
<feature type="domain" description="E2F/DP family winged-helix DNA-binding" evidence="12">
    <location>
        <begin position="200"/>
        <end position="269"/>
    </location>
</feature>
<dbReference type="Pfam" id="PF02319">
    <property type="entry name" value="WHD_E2F_TDP"/>
    <property type="match status" value="2"/>
</dbReference>
<evidence type="ECO:0000256" key="3">
    <source>
        <dbReference type="ARBA" id="ARBA00022491"/>
    </source>
</evidence>